<gene>
    <name evidence="1" type="ORF">SDC9_117850</name>
</gene>
<dbReference type="AlphaFoldDB" id="A0A645BZW4"/>
<protein>
    <submittedName>
        <fullName evidence="1">Uncharacterized protein</fullName>
    </submittedName>
</protein>
<comment type="caution">
    <text evidence="1">The sequence shown here is derived from an EMBL/GenBank/DDBJ whole genome shotgun (WGS) entry which is preliminary data.</text>
</comment>
<proteinExistence type="predicted"/>
<organism evidence="1">
    <name type="scientific">bioreactor metagenome</name>
    <dbReference type="NCBI Taxonomy" id="1076179"/>
    <lineage>
        <taxon>unclassified sequences</taxon>
        <taxon>metagenomes</taxon>
        <taxon>ecological metagenomes</taxon>
    </lineage>
</organism>
<dbReference type="EMBL" id="VSSQ01023763">
    <property type="protein sequence ID" value="MPM70889.1"/>
    <property type="molecule type" value="Genomic_DNA"/>
</dbReference>
<name>A0A645BZW4_9ZZZZ</name>
<sequence length="199" mass="21572">MTYDAKEDIEIANKNQEGSYFTSGSASPGNYSVSWQYTGDTDTYYDPDLIHGEGAGSQAIFSTPPSTIKAGETVSLSLSLSFTENTLSYYSSKASASADFDEWDMTPGSVTRNSIDFKNKDGKDSFAIDTYHSVQVYSVSDTITAVAPSGSQEGDRIAIRTIYYSRVGMGTNYVYEWRQVGTAAPILDTEGIDGIVDLP</sequence>
<evidence type="ECO:0000313" key="1">
    <source>
        <dbReference type="EMBL" id="MPM70889.1"/>
    </source>
</evidence>
<accession>A0A645BZW4</accession>
<reference evidence="1" key="1">
    <citation type="submission" date="2019-08" db="EMBL/GenBank/DDBJ databases">
        <authorList>
            <person name="Kucharzyk K."/>
            <person name="Murdoch R.W."/>
            <person name="Higgins S."/>
            <person name="Loffler F."/>
        </authorList>
    </citation>
    <scope>NUCLEOTIDE SEQUENCE</scope>
</reference>